<evidence type="ECO:0000256" key="2">
    <source>
        <dbReference type="SAM" id="Phobius"/>
    </source>
</evidence>
<keyword evidence="2" id="KW-1133">Transmembrane helix</keyword>
<evidence type="ECO:0000313" key="5">
    <source>
        <dbReference type="Proteomes" id="UP000594042"/>
    </source>
</evidence>
<dbReference type="RefSeq" id="WP_021930478.1">
    <property type="nucleotide sequence ID" value="NZ_AP023322.1"/>
</dbReference>
<feature type="transmembrane region" description="Helical" evidence="2">
    <location>
        <begin position="452"/>
        <end position="471"/>
    </location>
</feature>
<evidence type="ECO:0000313" key="4">
    <source>
        <dbReference type="EMBL" id="BCI62429.1"/>
    </source>
</evidence>
<sequence length="599" mass="66039">MMKKLFFILTILTSCNILSKADNVSFSTSAPRQVVKGQTFQVTFTLINANGQDIRVPDFPGCRILYGPAVSQGSQYSNINGRATSQTEESYVYTLRAEKEGTYQIGAATIKVGGKQMSTSPVSLKILPPDKQSAGNGNGSPSSEGSAVSPSSDTETFARLIASPTQVYEQQAISVAIKLYTRSDISGLGATTFPTFEGFAVQEIPIANPQMELEHYNGKNYRTVVVKRYIIFPQHAGQLKISQGKYEVSIQVLRPVRSPFGIMNTMQEVSKTITTAPVTIHVSPFPAGKPASFMSAVGSFSMNSSITRESLKTNEAVTVKLVIKGRGNVKYIKNPEIKFPEDFEVYDPKIDVKVNGLDGTRIIEYTAIPRHPGDFTIPSAEFSYFDSGSKTYKTLKTPEYHLKVAKGTGSSSSSISDFTDKESVRLLNQDIHFIKLNKQNLQKEQSVIYGSLVYWLWYILPALLFIAFAIINRKQAQANANIALMKNKKANKVATKRLKIAGKYLQSHDKTAFYDEVLKAVWGYLSDKLNLPLSVLTRDNVAIELSKYGAAEELVDSFMAILDTCEFAQYAPAQNDDAMDKLYADTVEAIGKLESTVKK</sequence>
<dbReference type="PANTHER" id="PTHR40940">
    <property type="entry name" value="PROTEIN BATD-RELATED"/>
    <property type="match status" value="1"/>
</dbReference>
<dbReference type="AlphaFoldDB" id="A0A7G1HRT7"/>
<dbReference type="Pfam" id="PF13584">
    <property type="entry name" value="BatD"/>
    <property type="match status" value="2"/>
</dbReference>
<proteinExistence type="predicted"/>
<dbReference type="KEGG" id="copr:Cop2CBH44_07820"/>
<keyword evidence="2" id="KW-0472">Membrane</keyword>
<organism evidence="4 5">
    <name type="scientific">Coprobacter secundus subsp. similis</name>
    <dbReference type="NCBI Taxonomy" id="2751153"/>
    <lineage>
        <taxon>Bacteria</taxon>
        <taxon>Pseudomonadati</taxon>
        <taxon>Bacteroidota</taxon>
        <taxon>Bacteroidia</taxon>
        <taxon>Bacteroidales</taxon>
        <taxon>Barnesiellaceae</taxon>
        <taxon>Coprobacter</taxon>
    </lineage>
</organism>
<keyword evidence="2" id="KW-0812">Transmembrane</keyword>
<gene>
    <name evidence="4" type="ORF">Cop2CBH44_07820</name>
</gene>
<keyword evidence="5" id="KW-1185">Reference proteome</keyword>
<dbReference type="PROSITE" id="PS51257">
    <property type="entry name" value="PROKAR_LIPOPROTEIN"/>
    <property type="match status" value="1"/>
</dbReference>
<dbReference type="InterPro" id="IPR025738">
    <property type="entry name" value="BatD"/>
</dbReference>
<keyword evidence="3" id="KW-0732">Signal</keyword>
<reference evidence="5" key="1">
    <citation type="submission" date="2020-07" db="EMBL/GenBank/DDBJ databases">
        <title>Complete genome sequencing of Coprobacter sp. strain 2CBH44.</title>
        <authorList>
            <person name="Sakamoto M."/>
            <person name="Murakami T."/>
            <person name="Mori H."/>
        </authorList>
    </citation>
    <scope>NUCLEOTIDE SEQUENCE [LARGE SCALE GENOMIC DNA]</scope>
    <source>
        <strain evidence="5">2CBH44</strain>
    </source>
</reference>
<feature type="compositionally biased region" description="Low complexity" evidence="1">
    <location>
        <begin position="133"/>
        <end position="151"/>
    </location>
</feature>
<feature type="chain" id="PRO_5028883408" description="Protein BatD" evidence="3">
    <location>
        <begin position="21"/>
        <end position="599"/>
    </location>
</feature>
<evidence type="ECO:0000256" key="1">
    <source>
        <dbReference type="SAM" id="MobiDB-lite"/>
    </source>
</evidence>
<feature type="region of interest" description="Disordered" evidence="1">
    <location>
        <begin position="121"/>
        <end position="151"/>
    </location>
</feature>
<dbReference type="EMBL" id="AP023322">
    <property type="protein sequence ID" value="BCI62429.1"/>
    <property type="molecule type" value="Genomic_DNA"/>
</dbReference>
<accession>A0A7G1HRT7</accession>
<name>A0A7G1HRT7_9BACT</name>
<feature type="signal peptide" evidence="3">
    <location>
        <begin position="1"/>
        <end position="20"/>
    </location>
</feature>
<dbReference type="Proteomes" id="UP000594042">
    <property type="component" value="Chromosome"/>
</dbReference>
<evidence type="ECO:0000256" key="3">
    <source>
        <dbReference type="SAM" id="SignalP"/>
    </source>
</evidence>
<dbReference type="PANTHER" id="PTHR40940:SF2">
    <property type="entry name" value="BATD"/>
    <property type="match status" value="1"/>
</dbReference>
<evidence type="ECO:0008006" key="6">
    <source>
        <dbReference type="Google" id="ProtNLM"/>
    </source>
</evidence>
<protein>
    <recommendedName>
        <fullName evidence="6">Protein BatD</fullName>
    </recommendedName>
</protein>